<evidence type="ECO:0000313" key="2">
    <source>
        <dbReference type="EMBL" id="SVC00930.1"/>
    </source>
</evidence>
<dbReference type="Pfam" id="PF00501">
    <property type="entry name" value="AMP-binding"/>
    <property type="match status" value="1"/>
</dbReference>
<dbReference type="Gene3D" id="3.40.50.12780">
    <property type="entry name" value="N-terminal domain of ligase-like"/>
    <property type="match status" value="1"/>
</dbReference>
<dbReference type="InterPro" id="IPR000873">
    <property type="entry name" value="AMP-dep_synth/lig_dom"/>
</dbReference>
<accession>A0A382IMP6</accession>
<dbReference type="PANTHER" id="PTHR43767">
    <property type="entry name" value="LONG-CHAIN-FATTY-ACID--COA LIGASE"/>
    <property type="match status" value="1"/>
</dbReference>
<feature type="domain" description="AMP-dependent synthetase/ligase" evidence="1">
    <location>
        <begin position="17"/>
        <end position="245"/>
    </location>
</feature>
<dbReference type="PANTHER" id="PTHR43767:SF1">
    <property type="entry name" value="NONRIBOSOMAL PEPTIDE SYNTHASE PES1 (EUROFUNG)-RELATED"/>
    <property type="match status" value="1"/>
</dbReference>
<name>A0A382IMP6_9ZZZZ</name>
<gene>
    <name evidence="2" type="ORF">METZ01_LOCUS253784</name>
</gene>
<protein>
    <recommendedName>
        <fullName evidence="1">AMP-dependent synthetase/ligase domain-containing protein</fullName>
    </recommendedName>
</protein>
<dbReference type="EMBL" id="UINC01068357">
    <property type="protein sequence ID" value="SVC00930.1"/>
    <property type="molecule type" value="Genomic_DNA"/>
</dbReference>
<dbReference type="InterPro" id="IPR050237">
    <property type="entry name" value="ATP-dep_AMP-bd_enzyme"/>
</dbReference>
<proteinExistence type="predicted"/>
<dbReference type="AlphaFoldDB" id="A0A382IMP6"/>
<dbReference type="SUPFAM" id="SSF56801">
    <property type="entry name" value="Acetyl-CoA synthetase-like"/>
    <property type="match status" value="1"/>
</dbReference>
<dbReference type="InterPro" id="IPR042099">
    <property type="entry name" value="ANL_N_sf"/>
</dbReference>
<reference evidence="2" key="1">
    <citation type="submission" date="2018-05" db="EMBL/GenBank/DDBJ databases">
        <authorList>
            <person name="Lanie J.A."/>
            <person name="Ng W.-L."/>
            <person name="Kazmierczak K.M."/>
            <person name="Andrzejewski T.M."/>
            <person name="Davidsen T.M."/>
            <person name="Wayne K.J."/>
            <person name="Tettelin H."/>
            <person name="Glass J.I."/>
            <person name="Rusch D."/>
            <person name="Podicherti R."/>
            <person name="Tsui H.-C.T."/>
            <person name="Winkler M.E."/>
        </authorList>
    </citation>
    <scope>NUCLEOTIDE SEQUENCE</scope>
</reference>
<feature type="non-terminal residue" evidence="2">
    <location>
        <position position="248"/>
    </location>
</feature>
<evidence type="ECO:0000259" key="1">
    <source>
        <dbReference type="Pfam" id="PF00501"/>
    </source>
</evidence>
<sequence>MNEVSDVYSIPDLLVRATNRAGDDDAILFPYQKITYSQLYKRAVRSACSLATLGIRQGDHVGILMSNCQEFVDIFLGAQFLGAWPVPINARYKARELNYVIQNADIKTLFTTDRIVEHVDFVALLSEAFPSLAEQKGDGSLQIAEAPLLQNIVLFGDRSPNGMMDQTTFQDMAADTNEAEVELSRSRIAIRDVAMMMYTSGTTAMPKGCPISHEALVRPAIEAGRTRFYLDSDDRMWDPLPMFHMSFV</sequence>
<organism evidence="2">
    <name type="scientific">marine metagenome</name>
    <dbReference type="NCBI Taxonomy" id="408172"/>
    <lineage>
        <taxon>unclassified sequences</taxon>
        <taxon>metagenomes</taxon>
        <taxon>ecological metagenomes</taxon>
    </lineage>
</organism>